<evidence type="ECO:0000313" key="5">
    <source>
        <dbReference type="EMBL" id="KCZ94537.1"/>
    </source>
</evidence>
<dbReference type="Gene3D" id="1.10.10.10">
    <property type="entry name" value="Winged helix-like DNA-binding domain superfamily/Winged helix DNA-binding domain"/>
    <property type="match status" value="1"/>
</dbReference>
<dbReference type="InterPro" id="IPR036390">
    <property type="entry name" value="WH_DNA-bd_sf"/>
</dbReference>
<gene>
    <name evidence="5" type="ORF">HJO_04145</name>
</gene>
<dbReference type="PATRIC" id="fig|1280950.3.peg.844"/>
<organism evidence="5 6">
    <name type="scientific">Hyphomonas johnsonii MHS-2</name>
    <dbReference type="NCBI Taxonomy" id="1280950"/>
    <lineage>
        <taxon>Bacteria</taxon>
        <taxon>Pseudomonadati</taxon>
        <taxon>Pseudomonadota</taxon>
        <taxon>Alphaproteobacteria</taxon>
        <taxon>Hyphomonadales</taxon>
        <taxon>Hyphomonadaceae</taxon>
        <taxon>Hyphomonas</taxon>
    </lineage>
</organism>
<accession>A0A059FVD1</accession>
<evidence type="ECO:0000259" key="4">
    <source>
        <dbReference type="PROSITE" id="PS51118"/>
    </source>
</evidence>
<dbReference type="InterPro" id="IPR002577">
    <property type="entry name" value="HTH_HxlR"/>
</dbReference>
<dbReference type="PANTHER" id="PTHR33204">
    <property type="entry name" value="TRANSCRIPTIONAL REGULATOR, MARR FAMILY"/>
    <property type="match status" value="1"/>
</dbReference>
<keyword evidence="2" id="KW-0238">DNA-binding</keyword>
<sequence length="199" mass="22003">MRSCILLFASRFTLQNGECKANAQKLLRRQNGLWISKANPSMKQDMTQIPLARRSPIPPDSCNLASAIEIVGDRWTLLILRAALYGVRRFDDFQAELSCPRTVLSGRLKSLVDAGLLTKRPYKAPGKRARPEYTLSAMGLSLRPILIGLTQWGDAWLGAGEPPPISFTRAGTKAAIRAAFVDSDGREVRPDQIRTVIRG</sequence>
<keyword evidence="1" id="KW-0805">Transcription regulation</keyword>
<evidence type="ECO:0000313" key="6">
    <source>
        <dbReference type="Proteomes" id="UP000025171"/>
    </source>
</evidence>
<evidence type="ECO:0000256" key="3">
    <source>
        <dbReference type="ARBA" id="ARBA00023163"/>
    </source>
</evidence>
<dbReference type="Pfam" id="PF01638">
    <property type="entry name" value="HxlR"/>
    <property type="match status" value="1"/>
</dbReference>
<evidence type="ECO:0000256" key="2">
    <source>
        <dbReference type="ARBA" id="ARBA00023125"/>
    </source>
</evidence>
<dbReference type="eggNOG" id="COG1733">
    <property type="taxonomic scope" value="Bacteria"/>
</dbReference>
<comment type="caution">
    <text evidence="5">The sequence shown here is derived from an EMBL/GenBank/DDBJ whole genome shotgun (WGS) entry which is preliminary data.</text>
</comment>
<dbReference type="InterPro" id="IPR036388">
    <property type="entry name" value="WH-like_DNA-bd_sf"/>
</dbReference>
<keyword evidence="6" id="KW-1185">Reference proteome</keyword>
<evidence type="ECO:0000256" key="1">
    <source>
        <dbReference type="ARBA" id="ARBA00023015"/>
    </source>
</evidence>
<name>A0A059FVD1_9PROT</name>
<reference evidence="5 6" key="1">
    <citation type="journal article" date="2014" name="Antonie Van Leeuwenhoek">
        <title>Hyphomonas beringensis sp. nov. and Hyphomonas chukchiensis sp. nov., isolated from surface seawater of the Bering Sea and Chukchi Sea.</title>
        <authorList>
            <person name="Li C."/>
            <person name="Lai Q."/>
            <person name="Li G."/>
            <person name="Dong C."/>
            <person name="Wang J."/>
            <person name="Liao Y."/>
            <person name="Shao Z."/>
        </authorList>
    </citation>
    <scope>NUCLEOTIDE SEQUENCE [LARGE SCALE GENOMIC DNA]</scope>
    <source>
        <strain evidence="5 6">MHS-2</strain>
    </source>
</reference>
<protein>
    <recommendedName>
        <fullName evidence="4">HTH hxlR-type domain-containing protein</fullName>
    </recommendedName>
</protein>
<dbReference type="SUPFAM" id="SSF46785">
    <property type="entry name" value="Winged helix' DNA-binding domain"/>
    <property type="match status" value="1"/>
</dbReference>
<keyword evidence="3" id="KW-0804">Transcription</keyword>
<dbReference type="Proteomes" id="UP000025171">
    <property type="component" value="Unassembled WGS sequence"/>
</dbReference>
<feature type="domain" description="HTH hxlR-type" evidence="4">
    <location>
        <begin position="62"/>
        <end position="161"/>
    </location>
</feature>
<dbReference type="PROSITE" id="PS51118">
    <property type="entry name" value="HTH_HXLR"/>
    <property type="match status" value="1"/>
</dbReference>
<dbReference type="PANTHER" id="PTHR33204:SF18">
    <property type="entry name" value="TRANSCRIPTIONAL REGULATORY PROTEIN"/>
    <property type="match status" value="1"/>
</dbReference>
<dbReference type="GO" id="GO:0003677">
    <property type="term" value="F:DNA binding"/>
    <property type="evidence" value="ECO:0007669"/>
    <property type="project" value="UniProtKB-KW"/>
</dbReference>
<dbReference type="EMBL" id="ARYK01000001">
    <property type="protein sequence ID" value="KCZ94537.1"/>
    <property type="molecule type" value="Genomic_DNA"/>
</dbReference>
<dbReference type="AlphaFoldDB" id="A0A059FVD1"/>
<proteinExistence type="predicted"/>